<organism evidence="2 3">
    <name type="scientific">Hominisplanchenecus faecis</name>
    <dbReference type="NCBI Taxonomy" id="2885351"/>
    <lineage>
        <taxon>Bacteria</taxon>
        <taxon>Bacillati</taxon>
        <taxon>Bacillota</taxon>
        <taxon>Clostridia</taxon>
        <taxon>Lachnospirales</taxon>
        <taxon>Lachnospiraceae</taxon>
        <taxon>Hominisplanchenecus</taxon>
    </lineage>
</organism>
<dbReference type="Proteomes" id="UP001299235">
    <property type="component" value="Unassembled WGS sequence"/>
</dbReference>
<dbReference type="SUPFAM" id="SSF57783">
    <property type="entry name" value="Zinc beta-ribbon"/>
    <property type="match status" value="1"/>
</dbReference>
<evidence type="ECO:0000313" key="3">
    <source>
        <dbReference type="Proteomes" id="UP001299235"/>
    </source>
</evidence>
<comment type="caution">
    <text evidence="2">The sequence shown here is derived from an EMBL/GenBank/DDBJ whole genome shotgun (WGS) entry which is preliminary data.</text>
</comment>
<evidence type="ECO:0000259" key="1">
    <source>
        <dbReference type="Pfam" id="PF13154"/>
    </source>
</evidence>
<feature type="domain" description="DUF3991" evidence="1">
    <location>
        <begin position="120"/>
        <end position="191"/>
    </location>
</feature>
<accession>A0ABS8ET86</accession>
<dbReference type="EMBL" id="JAJEQE010000007">
    <property type="protein sequence ID" value="MCC2148355.1"/>
    <property type="molecule type" value="Genomic_DNA"/>
</dbReference>
<sequence>MPWIPEEEIKRAREITAIEYLKKYQPNRLKKSSARNEWELTDHDSFKINELTSQWHWKSRDIGGTSALNFLIHVDGCSFLEAVQMLKGEYPTYIPPPVETKPQKPFVLPPASPDCRRVFRYLKERGISSEVLQQCVHLGILYESLPYHNAVFVGKDENQVARYAFLRGIYDASGKSFKMEQAGSEKAYAFCVPAQTGCRRVAVYEACVDVLAHMTLEQRQGSRDKYRLELGGISAPKEGQSQRSMKKPQALEHFLSQHPEITEIEVCTDNDFAGRWACEHIRKAYEGNYQIIENLPEIEGADWADVAKMAARTPEKRQNREARWCLER</sequence>
<gene>
    <name evidence="2" type="ORF">LKD42_03670</name>
</gene>
<dbReference type="Gene3D" id="3.40.1360.10">
    <property type="match status" value="1"/>
</dbReference>
<reference evidence="2 3" key="1">
    <citation type="submission" date="2021-10" db="EMBL/GenBank/DDBJ databases">
        <title>Anaerobic single-cell dispensing facilitates the cultivation of human gut bacteria.</title>
        <authorList>
            <person name="Afrizal A."/>
        </authorList>
    </citation>
    <scope>NUCLEOTIDE SEQUENCE [LARGE SCALE GENOMIC DNA]</scope>
    <source>
        <strain evidence="2 3">CLA-AA-H246</strain>
    </source>
</reference>
<dbReference type="RefSeq" id="WP_117638841.1">
    <property type="nucleotide sequence ID" value="NZ_JAJEQE010000007.1"/>
</dbReference>
<name>A0ABS8ET86_9FIRM</name>
<keyword evidence="3" id="KW-1185">Reference proteome</keyword>
<proteinExistence type="predicted"/>
<dbReference type="Pfam" id="PF13154">
    <property type="entry name" value="DUF3991"/>
    <property type="match status" value="1"/>
</dbReference>
<dbReference type="InterPro" id="IPR025054">
    <property type="entry name" value="DUF3991"/>
</dbReference>
<protein>
    <submittedName>
        <fullName evidence="2">DUF3991 domain-containing protein</fullName>
    </submittedName>
</protein>
<evidence type="ECO:0000313" key="2">
    <source>
        <dbReference type="EMBL" id="MCC2148355.1"/>
    </source>
</evidence>
<dbReference type="Pfam" id="PF13155">
    <property type="entry name" value="Toprim_2"/>
    <property type="match status" value="1"/>
</dbReference>